<protein>
    <submittedName>
        <fullName evidence="1">Uncharacterized protein</fullName>
    </submittedName>
</protein>
<dbReference type="PANTHER" id="PTHR32170:SF3">
    <property type="entry name" value="PROTEASOME ACTIVATOR COMPLEX SUBUNIT 4"/>
    <property type="match status" value="1"/>
</dbReference>
<dbReference type="GO" id="GO:0010499">
    <property type="term" value="P:proteasomal ubiquitin-independent protein catabolic process"/>
    <property type="evidence" value="ECO:0007669"/>
    <property type="project" value="TreeGrafter"/>
</dbReference>
<proteinExistence type="predicted"/>
<dbReference type="EMBL" id="KD071781">
    <property type="protein sequence ID" value="EMS63254.1"/>
    <property type="molecule type" value="Genomic_DNA"/>
</dbReference>
<gene>
    <name evidence="1" type="ORF">TRIUR3_16462</name>
</gene>
<name>M8AQF5_TRIUA</name>
<dbReference type="GO" id="GO:0005634">
    <property type="term" value="C:nucleus"/>
    <property type="evidence" value="ECO:0007669"/>
    <property type="project" value="TreeGrafter"/>
</dbReference>
<sequence length="300" mass="34414">MSFIKAKSDVAPEDIHALVELGFGIFHASQNKFVVQIKWGGLLIRLFKKHAERLSLDVQWRPLYETLIQTHFKRNMGPEGWKVRQQHFETITGLVHASRTFFPEGAAAEIWLEFRPLLENPWHNSAFEGVGFVRLFLPANSRNQDHFTTDWIAQCLHIWDSVTNCNFWDIQWAAIIARCIKNSRSIEWEKFLPLLFTRYLNMFEVNPVVITPGGASSYTSWEGNDSRKPMFLDLTKEADQGFLPTENAYSALIHQYCCPPSLLTGACCPSWLIVCPSTCHWIPLKPSACVGIREVCQMQP</sequence>
<dbReference type="GO" id="GO:0070628">
    <property type="term" value="F:proteasome binding"/>
    <property type="evidence" value="ECO:0007669"/>
    <property type="project" value="InterPro"/>
</dbReference>
<dbReference type="GO" id="GO:0005829">
    <property type="term" value="C:cytosol"/>
    <property type="evidence" value="ECO:0007669"/>
    <property type="project" value="TreeGrafter"/>
</dbReference>
<dbReference type="GO" id="GO:0016504">
    <property type="term" value="F:peptidase activator activity"/>
    <property type="evidence" value="ECO:0007669"/>
    <property type="project" value="InterPro"/>
</dbReference>
<evidence type="ECO:0000313" key="1">
    <source>
        <dbReference type="EMBL" id="EMS63254.1"/>
    </source>
</evidence>
<reference evidence="1" key="1">
    <citation type="journal article" date="2013" name="Nature">
        <title>Draft genome of the wheat A-genome progenitor Triticum urartu.</title>
        <authorList>
            <person name="Ling H.Q."/>
            <person name="Zhao S."/>
            <person name="Liu D."/>
            <person name="Wang J."/>
            <person name="Sun H."/>
            <person name="Zhang C."/>
            <person name="Fan H."/>
            <person name="Li D."/>
            <person name="Dong L."/>
            <person name="Tao Y."/>
            <person name="Gao C."/>
            <person name="Wu H."/>
            <person name="Li Y."/>
            <person name="Cui Y."/>
            <person name="Guo X."/>
            <person name="Zheng S."/>
            <person name="Wang B."/>
            <person name="Yu K."/>
            <person name="Liang Q."/>
            <person name="Yang W."/>
            <person name="Lou X."/>
            <person name="Chen J."/>
            <person name="Feng M."/>
            <person name="Jian J."/>
            <person name="Zhang X."/>
            <person name="Luo G."/>
            <person name="Jiang Y."/>
            <person name="Liu J."/>
            <person name="Wang Z."/>
            <person name="Sha Y."/>
            <person name="Zhang B."/>
            <person name="Wu H."/>
            <person name="Tang D."/>
            <person name="Shen Q."/>
            <person name="Xue P."/>
            <person name="Zou S."/>
            <person name="Wang X."/>
            <person name="Liu X."/>
            <person name="Wang F."/>
            <person name="Yang Y."/>
            <person name="An X."/>
            <person name="Dong Z."/>
            <person name="Zhang K."/>
            <person name="Zhang X."/>
            <person name="Luo M.C."/>
            <person name="Dvorak J."/>
            <person name="Tong Y."/>
            <person name="Wang J."/>
            <person name="Yang H."/>
            <person name="Li Z."/>
            <person name="Wang D."/>
            <person name="Zhang A."/>
            <person name="Wang J."/>
        </authorList>
    </citation>
    <scope>NUCLEOTIDE SEQUENCE</scope>
</reference>
<dbReference type="AlphaFoldDB" id="M8AQF5"/>
<dbReference type="PANTHER" id="PTHR32170">
    <property type="entry name" value="PROTEASOME ACTIVATOR COMPLEX SUBUNIT 4"/>
    <property type="match status" value="1"/>
</dbReference>
<dbReference type="STRING" id="4572.M8AQF5"/>
<organism evidence="1">
    <name type="scientific">Triticum urartu</name>
    <name type="common">Red wild einkorn</name>
    <name type="synonym">Crithodium urartu</name>
    <dbReference type="NCBI Taxonomy" id="4572"/>
    <lineage>
        <taxon>Eukaryota</taxon>
        <taxon>Viridiplantae</taxon>
        <taxon>Streptophyta</taxon>
        <taxon>Embryophyta</taxon>
        <taxon>Tracheophyta</taxon>
        <taxon>Spermatophyta</taxon>
        <taxon>Magnoliopsida</taxon>
        <taxon>Liliopsida</taxon>
        <taxon>Poales</taxon>
        <taxon>Poaceae</taxon>
        <taxon>BOP clade</taxon>
        <taxon>Pooideae</taxon>
        <taxon>Triticodae</taxon>
        <taxon>Triticeae</taxon>
        <taxon>Triticinae</taxon>
        <taxon>Triticum</taxon>
    </lineage>
</organism>
<dbReference type="InterPro" id="IPR035309">
    <property type="entry name" value="PSME4"/>
</dbReference>
<dbReference type="OMA" id="CIDIWES"/>
<dbReference type="eggNOG" id="KOG1851">
    <property type="taxonomic scope" value="Eukaryota"/>
</dbReference>
<accession>M8AQF5</accession>